<keyword evidence="4" id="KW-0012">Acyltransferase</keyword>
<keyword evidence="1" id="KW-0812">Transmembrane</keyword>
<name>A0ABY3RFJ6_9BRAD</name>
<dbReference type="Proteomes" id="UP001431010">
    <property type="component" value="Chromosome"/>
</dbReference>
<dbReference type="Pfam" id="PF19040">
    <property type="entry name" value="SGNH"/>
    <property type="match status" value="1"/>
</dbReference>
<sequence>MHGTDRHSAVDGRIATHVGDYRPDIDGLRAIAVMSVVIFHAFPQTLRSGFVGVDVFFVISGYLITTIILTDLAAERFSLANFYTRRVRRIFPALIVVLSCCLIAGAFLLWADDFARLGKHAAAGAGFIANLALWQEASYFDVASDSKILLHLWSLGIEEQFYLVWPALMLLAWRGRLNRFVLIATVLASSLTYGVKATATDPVAAFYSPASRLWELAAGASLANLTLFPPRAMAWTERAIATVLAAIFFERDVDADRAYRHVLSTLGMSLVLASTVVVTRRHEFPGWWALLPVTGAYLVILAGPEAWLNRWVLSNKVMVWFGLISYPLYLWHWPLLTFARIHFGNISPPPQLLAVLVALSVVLAWLTYQFIEKPIRFGQRTRRVSIPALMTAMVAIGVFGIVDVVSKGFPGRLEQDKAAYADYFNVGSPRLQAEYINFISQNQCNFYPWDATVPSIAPRSAIDLSCYTRHSEQSVMIIGDSNASDLYYGLHEVLPKAISLLLIWSSGCQVSEVIERIIDTNHCHMANYFALQRIKADPPTVLLLSSNNSFDIAYIRRFAKMVKSFGVKHVLVLGQRPHWKPFLYKVVLDNYWPSVPRYIQGHLDDDLMAFTKTFQSQLQPDEPFEFVDELKQFCNAEGCLSYLGTDPKEGLITADTVHLRPLASVWLARQQLAPLITERLGE</sequence>
<keyword evidence="1" id="KW-0472">Membrane</keyword>
<dbReference type="RefSeq" id="WP_231323550.1">
    <property type="nucleotide sequence ID" value="NZ_CP088156.1"/>
</dbReference>
<gene>
    <name evidence="4" type="ORF">LQG66_03770</name>
</gene>
<dbReference type="PANTHER" id="PTHR23028">
    <property type="entry name" value="ACETYLTRANSFERASE"/>
    <property type="match status" value="1"/>
</dbReference>
<dbReference type="GO" id="GO:0016746">
    <property type="term" value="F:acyltransferase activity"/>
    <property type="evidence" value="ECO:0007669"/>
    <property type="project" value="UniProtKB-KW"/>
</dbReference>
<dbReference type="GO" id="GO:0004527">
    <property type="term" value="F:exonuclease activity"/>
    <property type="evidence" value="ECO:0007669"/>
    <property type="project" value="UniProtKB-KW"/>
</dbReference>
<feature type="transmembrane region" description="Helical" evidence="1">
    <location>
        <begin position="49"/>
        <end position="69"/>
    </location>
</feature>
<keyword evidence="4" id="KW-0808">Transferase</keyword>
<evidence type="ECO:0000259" key="3">
    <source>
        <dbReference type="Pfam" id="PF19040"/>
    </source>
</evidence>
<evidence type="ECO:0000313" key="5">
    <source>
        <dbReference type="Proteomes" id="UP001431010"/>
    </source>
</evidence>
<dbReference type="InterPro" id="IPR002656">
    <property type="entry name" value="Acyl_transf_3_dom"/>
</dbReference>
<dbReference type="Pfam" id="PF01757">
    <property type="entry name" value="Acyl_transf_3"/>
    <property type="match status" value="1"/>
</dbReference>
<protein>
    <submittedName>
        <fullName evidence="4">Acyltransferase</fullName>
    </submittedName>
</protein>
<reference evidence="4" key="1">
    <citation type="journal article" date="2024" name="Antonie Van Leeuwenhoek">
        <title>Bradyrhizobium ontarionense sp. nov., a novel bacterial symbiont isolated from Aeschynomene indica (Indian jointvetch), harbours photosynthesis, nitrogen fixation and nitrous oxide (N2O) reductase genes.</title>
        <authorList>
            <person name="Bromfield E.S.P."/>
            <person name="Cloutier S."/>
        </authorList>
    </citation>
    <scope>NUCLEOTIDE SEQUENCE</scope>
    <source>
        <strain evidence="4">A19</strain>
    </source>
</reference>
<feature type="transmembrane region" description="Helical" evidence="1">
    <location>
        <begin position="352"/>
        <end position="371"/>
    </location>
</feature>
<accession>A0ABY3RFJ6</accession>
<feature type="transmembrane region" description="Helical" evidence="1">
    <location>
        <begin position="284"/>
        <end position="301"/>
    </location>
</feature>
<dbReference type="PANTHER" id="PTHR23028:SF53">
    <property type="entry name" value="ACYL_TRANSF_3 DOMAIN-CONTAINING PROTEIN"/>
    <property type="match status" value="1"/>
</dbReference>
<evidence type="ECO:0000259" key="2">
    <source>
        <dbReference type="Pfam" id="PF01757"/>
    </source>
</evidence>
<feature type="transmembrane region" description="Helical" evidence="1">
    <location>
        <begin position="313"/>
        <end position="332"/>
    </location>
</feature>
<evidence type="ECO:0000313" key="4">
    <source>
        <dbReference type="EMBL" id="UFZ05444.1"/>
    </source>
</evidence>
<dbReference type="InterPro" id="IPR043968">
    <property type="entry name" value="SGNH"/>
</dbReference>
<feature type="transmembrane region" description="Helical" evidence="1">
    <location>
        <begin position="383"/>
        <end position="402"/>
    </location>
</feature>
<feature type="domain" description="SGNH" evidence="3">
    <location>
        <begin position="471"/>
        <end position="669"/>
    </location>
</feature>
<dbReference type="InterPro" id="IPR050879">
    <property type="entry name" value="Acyltransferase_3"/>
</dbReference>
<keyword evidence="4" id="KW-0269">Exonuclease</keyword>
<evidence type="ECO:0000256" key="1">
    <source>
        <dbReference type="SAM" id="Phobius"/>
    </source>
</evidence>
<organism evidence="4 5">
    <name type="scientific">Bradyrhizobium ontarionense</name>
    <dbReference type="NCBI Taxonomy" id="2898149"/>
    <lineage>
        <taxon>Bacteria</taxon>
        <taxon>Pseudomonadati</taxon>
        <taxon>Pseudomonadota</taxon>
        <taxon>Alphaproteobacteria</taxon>
        <taxon>Hyphomicrobiales</taxon>
        <taxon>Nitrobacteraceae</taxon>
        <taxon>Bradyrhizobium</taxon>
    </lineage>
</organism>
<keyword evidence="1" id="KW-1133">Transmembrane helix</keyword>
<keyword evidence="4" id="KW-0540">Nuclease</keyword>
<feature type="domain" description="Acyltransferase 3" evidence="2">
    <location>
        <begin position="24"/>
        <end position="368"/>
    </location>
</feature>
<proteinExistence type="predicted"/>
<dbReference type="EMBL" id="CP088156">
    <property type="protein sequence ID" value="UFZ05444.1"/>
    <property type="molecule type" value="Genomic_DNA"/>
</dbReference>
<keyword evidence="5" id="KW-1185">Reference proteome</keyword>
<feature type="transmembrane region" description="Helical" evidence="1">
    <location>
        <begin position="261"/>
        <end position="278"/>
    </location>
</feature>
<feature type="transmembrane region" description="Helical" evidence="1">
    <location>
        <begin position="90"/>
        <end position="111"/>
    </location>
</feature>
<keyword evidence="4" id="KW-0378">Hydrolase</keyword>